<accession>A0A4R5DQB0</accession>
<dbReference type="InterPro" id="IPR051458">
    <property type="entry name" value="Cyt/Met_Dipeptidase"/>
</dbReference>
<keyword evidence="2" id="KW-0479">Metal-binding</keyword>
<comment type="caution">
    <text evidence="5">The sequence shown here is derived from an EMBL/GenBank/DDBJ whole genome shotgun (WGS) entry which is preliminary data.</text>
</comment>
<dbReference type="RefSeq" id="WP_131892469.1">
    <property type="nucleotide sequence ID" value="NZ_SMKZ01000006.1"/>
</dbReference>
<dbReference type="Pfam" id="PF07687">
    <property type="entry name" value="M20_dimer"/>
    <property type="match status" value="1"/>
</dbReference>
<evidence type="ECO:0000313" key="5">
    <source>
        <dbReference type="EMBL" id="TDE12983.1"/>
    </source>
</evidence>
<organism evidence="5 6">
    <name type="scientific">Jiangella asiatica</name>
    <dbReference type="NCBI Taxonomy" id="2530372"/>
    <lineage>
        <taxon>Bacteria</taxon>
        <taxon>Bacillati</taxon>
        <taxon>Actinomycetota</taxon>
        <taxon>Actinomycetes</taxon>
        <taxon>Jiangellales</taxon>
        <taxon>Jiangellaceae</taxon>
        <taxon>Jiangella</taxon>
    </lineage>
</organism>
<evidence type="ECO:0000313" key="6">
    <source>
        <dbReference type="Proteomes" id="UP000294739"/>
    </source>
</evidence>
<dbReference type="PANTHER" id="PTHR43270">
    <property type="entry name" value="BETA-ALA-HIS DIPEPTIDASE"/>
    <property type="match status" value="1"/>
</dbReference>
<protein>
    <submittedName>
        <fullName evidence="5">Dipeptidase</fullName>
    </submittedName>
</protein>
<keyword evidence="6" id="KW-1185">Reference proteome</keyword>
<dbReference type="InterPro" id="IPR002933">
    <property type="entry name" value="Peptidase_M20"/>
</dbReference>
<feature type="domain" description="Peptidase M20 dimerisation" evidence="4">
    <location>
        <begin position="192"/>
        <end position="339"/>
    </location>
</feature>
<dbReference type="Gene3D" id="3.30.70.360">
    <property type="match status" value="1"/>
</dbReference>
<dbReference type="GO" id="GO:0008233">
    <property type="term" value="F:peptidase activity"/>
    <property type="evidence" value="ECO:0007669"/>
    <property type="project" value="UniProtKB-KW"/>
</dbReference>
<dbReference type="AlphaFoldDB" id="A0A4R5DQB0"/>
<reference evidence="5 6" key="1">
    <citation type="submission" date="2019-03" db="EMBL/GenBank/DDBJ databases">
        <title>Draft genome sequences of novel Actinobacteria.</title>
        <authorList>
            <person name="Sahin N."/>
            <person name="Ay H."/>
            <person name="Saygin H."/>
        </authorList>
    </citation>
    <scope>NUCLEOTIDE SEQUENCE [LARGE SCALE GENOMIC DNA]</scope>
    <source>
        <strain evidence="5 6">5K138</strain>
    </source>
</reference>
<sequence length="450" mass="46849">MTELAAAVEAVLPSVRADLERLVRIRSISADPARADDVRASAEAVAKLARGAGAAEADVVSVDGGAPGVIARWPAPEGAPTVLLYAHHDVQPTGPREQWSSDPFEPTERDGRLYGRGVSDDKAGVATHIAALRAFAGRPPVGVVLFVEGEEEIGSPTFTSFLSTYRDRLAADVIVVADSANWTPEVPALTTSLRGLADCVVTVRVLDHAVHSGVFGGPVLDALTSLSRLLATLHDEKGDVAVAGLDEGEASDVDYPEARYRTEAGVRDGVELSGTGPLADRLWTRPALSVLAIDAPAVADAANILLHEARAKVSLRLPAAHDPQAALDALIAHLRGHAEFGVEVEISDTTVGGGSALPTFGPVVEAAEEALTEAFGVPSVRAGMGGSIPFIAEFEETFPDATVLVTGAGDPECRAHGLDESLHLEMFAKGCLAEALLLERLSGVRPAAPR</sequence>
<dbReference type="NCBIfam" id="NF005914">
    <property type="entry name" value="PRK07907.1"/>
    <property type="match status" value="1"/>
</dbReference>
<keyword evidence="3" id="KW-0378">Hydrolase</keyword>
<evidence type="ECO:0000256" key="3">
    <source>
        <dbReference type="ARBA" id="ARBA00022801"/>
    </source>
</evidence>
<evidence type="ECO:0000256" key="1">
    <source>
        <dbReference type="ARBA" id="ARBA00022670"/>
    </source>
</evidence>
<evidence type="ECO:0000256" key="2">
    <source>
        <dbReference type="ARBA" id="ARBA00022723"/>
    </source>
</evidence>
<dbReference type="OrthoDB" id="9761532at2"/>
<dbReference type="PANTHER" id="PTHR43270:SF12">
    <property type="entry name" value="SUCCINYL-DIAMINOPIMELATE DESUCCINYLASE"/>
    <property type="match status" value="1"/>
</dbReference>
<dbReference type="Proteomes" id="UP000294739">
    <property type="component" value="Unassembled WGS sequence"/>
</dbReference>
<evidence type="ECO:0000259" key="4">
    <source>
        <dbReference type="Pfam" id="PF07687"/>
    </source>
</evidence>
<dbReference type="EMBL" id="SMKZ01000006">
    <property type="protein sequence ID" value="TDE12983.1"/>
    <property type="molecule type" value="Genomic_DNA"/>
</dbReference>
<dbReference type="GO" id="GO:0046872">
    <property type="term" value="F:metal ion binding"/>
    <property type="evidence" value="ECO:0007669"/>
    <property type="project" value="UniProtKB-KW"/>
</dbReference>
<dbReference type="Pfam" id="PF01546">
    <property type="entry name" value="Peptidase_M20"/>
    <property type="match status" value="1"/>
</dbReference>
<dbReference type="GO" id="GO:0006508">
    <property type="term" value="P:proteolysis"/>
    <property type="evidence" value="ECO:0007669"/>
    <property type="project" value="UniProtKB-KW"/>
</dbReference>
<gene>
    <name evidence="5" type="ORF">E1269_06185</name>
</gene>
<dbReference type="InterPro" id="IPR011650">
    <property type="entry name" value="Peptidase_M20_dimer"/>
</dbReference>
<dbReference type="Gene3D" id="3.40.630.10">
    <property type="entry name" value="Zn peptidases"/>
    <property type="match status" value="1"/>
</dbReference>
<keyword evidence="1" id="KW-0645">Protease</keyword>
<dbReference type="SUPFAM" id="SSF53187">
    <property type="entry name" value="Zn-dependent exopeptidases"/>
    <property type="match status" value="1"/>
</dbReference>
<proteinExistence type="predicted"/>
<name>A0A4R5DQB0_9ACTN</name>
<dbReference type="FunCoup" id="A0A4R5DQB0">
    <property type="interactions" value="172"/>
</dbReference>
<dbReference type="InParanoid" id="A0A4R5DQB0"/>